<sequence>MEPPEKPRGSPFDINGPDFNPDLYLQKLFKECSLKHIMDCESEVVKDCQLLNSDMQTLVYENYNKFILATDTIKKMKTDFKKMEDEMEMLIQNMNSITSFSEMITSTLQGTHGQISKLSGVHALLKKLQFLFKLPGKLKLLLQEEDYEQAVQEFVKTQPILDYYGDLDSFQGIQKDCNDILQKLKTKLRDQLKNKDTSAKKLIKCIDLLLQLQEPSDQLCSEYLTFVDSRLAEQLSSMQITHSGQDAAEFMDSGANVFLTDLCLIVTSYTDMFLNRTNSLEDSEAVGKLNSFVIRNMNSYLEIVQLKLEGTSEEDTAVLVSALDRLYCRLQAFNSLFTHVDFTVKGMELIISAAHRQCRNHLVSLKSHFADSLARVKQSLAAPKYTSSHTEGSVYTSNKSLDLSSNSALSTELLTSLVLASVEKVKGILQDLLLFLQPELTFISKYNFKEAFCIDGVREGLVVSFLHHVTATVQASAHKVPLQLLLLLSKMCLEYESNSVRYLLNVTDEWFSININASRAEQELLSSEAEICTGMKTAAQYLMNQYVFAAGSALSVMVKKSVDTRDWFHCAEPRTVRAAMKRVIEDITTIDCQVGALFEEGTRTGGSSDSSRRVSAQQSARSYQHHSRWGTSAASQVSNVSLPAAAINKIFSQNIDIFAPIQFSRISILTGIINITLKALLECVRLKTFNKYGLQQVQVDTHYLKIYLWRFVADETVIRNLLDEVVRSVTNRCIDGDKQLMEHGILEIICEKG</sequence>
<dbReference type="PANTHER" id="PTHR15954:SF4">
    <property type="entry name" value="VACUOLAR PROTEIN SORTING-ASSOCIATED PROTEIN 51 HOMOLOG"/>
    <property type="match status" value="1"/>
</dbReference>
<gene>
    <name evidence="5" type="ORF">BEMITA_LOCUS3933</name>
</gene>
<dbReference type="GO" id="GO:1990745">
    <property type="term" value="C:EARP complex"/>
    <property type="evidence" value="ECO:0007669"/>
    <property type="project" value="TreeGrafter"/>
</dbReference>
<keyword evidence="4" id="KW-0813">Transport</keyword>
<evidence type="ECO:0000313" key="6">
    <source>
        <dbReference type="Proteomes" id="UP001152759"/>
    </source>
</evidence>
<accession>A0A9P0A4X1</accession>
<dbReference type="AlphaFoldDB" id="A0A9P0A4X1"/>
<reference evidence="5" key="1">
    <citation type="submission" date="2021-12" db="EMBL/GenBank/DDBJ databases">
        <authorList>
            <person name="King R."/>
        </authorList>
    </citation>
    <scope>NUCLEOTIDE SEQUENCE</scope>
</reference>
<keyword evidence="4" id="KW-0445">Lipid transport</keyword>
<dbReference type="GO" id="GO:0007041">
    <property type="term" value="P:lysosomal transport"/>
    <property type="evidence" value="ECO:0007669"/>
    <property type="project" value="TreeGrafter"/>
</dbReference>
<keyword evidence="4" id="KW-0653">Protein transport</keyword>
<comment type="similarity">
    <text evidence="1 4">Belongs to the VPS51 family.</text>
</comment>
<evidence type="ECO:0000256" key="4">
    <source>
        <dbReference type="RuleBase" id="RU368010"/>
    </source>
</evidence>
<dbReference type="EMBL" id="OU963863">
    <property type="protein sequence ID" value="CAH0384630.1"/>
    <property type="molecule type" value="Genomic_DNA"/>
</dbReference>
<keyword evidence="6" id="KW-1185">Reference proteome</keyword>
<dbReference type="GO" id="GO:0000938">
    <property type="term" value="C:GARP complex"/>
    <property type="evidence" value="ECO:0007669"/>
    <property type="project" value="UniProtKB-UniRule"/>
</dbReference>
<dbReference type="InterPro" id="IPR016159">
    <property type="entry name" value="Cullin_repeat-like_dom_sf"/>
</dbReference>
<dbReference type="GO" id="GO:0007030">
    <property type="term" value="P:Golgi organization"/>
    <property type="evidence" value="ECO:0007669"/>
    <property type="project" value="UniProtKB-UniRule"/>
</dbReference>
<protein>
    <recommendedName>
        <fullName evidence="2 4">Vacuolar protein sorting-associated protein 51 homolog</fullName>
    </recommendedName>
</protein>
<evidence type="ECO:0000313" key="5">
    <source>
        <dbReference type="EMBL" id="CAH0384630.1"/>
    </source>
</evidence>
<comment type="subcellular location">
    <subcellularLocation>
        <location evidence="4">Golgi apparatus</location>
        <location evidence="4">trans-Golgi network</location>
    </subcellularLocation>
</comment>
<dbReference type="GO" id="GO:0032456">
    <property type="term" value="P:endocytic recycling"/>
    <property type="evidence" value="ECO:0007669"/>
    <property type="project" value="TreeGrafter"/>
</dbReference>
<keyword evidence="4" id="KW-0333">Golgi apparatus</keyword>
<dbReference type="GO" id="GO:0005829">
    <property type="term" value="C:cytosol"/>
    <property type="evidence" value="ECO:0007669"/>
    <property type="project" value="GOC"/>
</dbReference>
<dbReference type="Proteomes" id="UP001152759">
    <property type="component" value="Chromosome 2"/>
</dbReference>
<dbReference type="GO" id="GO:0048193">
    <property type="term" value="P:Golgi vesicle transport"/>
    <property type="evidence" value="ECO:0007669"/>
    <property type="project" value="TreeGrafter"/>
</dbReference>
<evidence type="ECO:0000256" key="1">
    <source>
        <dbReference type="ARBA" id="ARBA00006080"/>
    </source>
</evidence>
<dbReference type="InterPro" id="IPR014812">
    <property type="entry name" value="Vps51"/>
</dbReference>
<keyword evidence="3" id="KW-0175">Coiled coil</keyword>
<proteinExistence type="inferred from homology"/>
<evidence type="ECO:0000256" key="2">
    <source>
        <dbReference type="ARBA" id="ARBA00016122"/>
    </source>
</evidence>
<organism evidence="5 6">
    <name type="scientific">Bemisia tabaci</name>
    <name type="common">Sweetpotato whitefly</name>
    <name type="synonym">Aleurodes tabaci</name>
    <dbReference type="NCBI Taxonomy" id="7038"/>
    <lineage>
        <taxon>Eukaryota</taxon>
        <taxon>Metazoa</taxon>
        <taxon>Ecdysozoa</taxon>
        <taxon>Arthropoda</taxon>
        <taxon>Hexapoda</taxon>
        <taxon>Insecta</taxon>
        <taxon>Pterygota</taxon>
        <taxon>Neoptera</taxon>
        <taxon>Paraneoptera</taxon>
        <taxon>Hemiptera</taxon>
        <taxon>Sternorrhyncha</taxon>
        <taxon>Aleyrodoidea</taxon>
        <taxon>Aleyrodidae</taxon>
        <taxon>Aleyrodinae</taxon>
        <taxon>Bemisia</taxon>
    </lineage>
</organism>
<evidence type="ECO:0000256" key="3">
    <source>
        <dbReference type="ARBA" id="ARBA00023054"/>
    </source>
</evidence>
<dbReference type="GO" id="GO:0016020">
    <property type="term" value="C:membrane"/>
    <property type="evidence" value="ECO:0007669"/>
    <property type="project" value="TreeGrafter"/>
</dbReference>
<dbReference type="Pfam" id="PF08700">
    <property type="entry name" value="VPS51_Exo84_N"/>
    <property type="match status" value="1"/>
</dbReference>
<dbReference type="SUPFAM" id="SSF74788">
    <property type="entry name" value="Cullin repeat-like"/>
    <property type="match status" value="1"/>
</dbReference>
<dbReference type="GO" id="GO:0006869">
    <property type="term" value="P:lipid transport"/>
    <property type="evidence" value="ECO:0007669"/>
    <property type="project" value="UniProtKB-UniRule"/>
</dbReference>
<comment type="subunit">
    <text evidence="4">Component of the Golgi-associated retrograde protein (GARP) complex.</text>
</comment>
<dbReference type="GO" id="GO:0015031">
    <property type="term" value="P:protein transport"/>
    <property type="evidence" value="ECO:0007669"/>
    <property type="project" value="UniProtKB-UniRule"/>
</dbReference>
<dbReference type="KEGG" id="btab:109032448"/>
<comment type="function">
    <text evidence="4">Acts as component of the GARP complex that is involved in retrograde transport from early and late endosomes to the trans-Golgi network (TGN).</text>
</comment>
<dbReference type="GO" id="GO:0042147">
    <property type="term" value="P:retrograde transport, endosome to Golgi"/>
    <property type="evidence" value="ECO:0007669"/>
    <property type="project" value="UniProtKB-UniRule"/>
</dbReference>
<dbReference type="PANTHER" id="PTHR15954">
    <property type="entry name" value="VACUOLAR PROTEIN SORTING-ASSOCIATED PROTEIN 51 HOMOLOG"/>
    <property type="match status" value="1"/>
</dbReference>
<name>A0A9P0A4X1_BEMTA</name>